<reference evidence="2" key="1">
    <citation type="submission" date="2020-01" db="EMBL/GenBank/DDBJ databases">
        <authorList>
            <person name="Meier V. D."/>
            <person name="Meier V D."/>
        </authorList>
    </citation>
    <scope>NUCLEOTIDE SEQUENCE</scope>
    <source>
        <strain evidence="2">HLG_WM_MAG_09</strain>
    </source>
</reference>
<proteinExistence type="predicted"/>
<name>A0A6S6SW73_9GAMM</name>
<evidence type="ECO:0000259" key="1">
    <source>
        <dbReference type="Pfam" id="PF11845"/>
    </source>
</evidence>
<accession>A0A6S6SW73</accession>
<protein>
    <submittedName>
        <fullName evidence="2">Glutamate synthase</fullName>
    </submittedName>
</protein>
<organism evidence="2">
    <name type="scientific">uncultured Thiotrichaceae bacterium</name>
    <dbReference type="NCBI Taxonomy" id="298394"/>
    <lineage>
        <taxon>Bacteria</taxon>
        <taxon>Pseudomonadati</taxon>
        <taxon>Pseudomonadota</taxon>
        <taxon>Gammaproteobacteria</taxon>
        <taxon>Thiotrichales</taxon>
        <taxon>Thiotrichaceae</taxon>
        <taxon>environmental samples</taxon>
    </lineage>
</organism>
<sequence length="222" mass="23868">MKQWLMIAGVSVVLAACGGDEKTAEVEVEVEKTEVSVNTVDAVIPVTPVPIDASDMKLLSGNAKTAVKSLAGILQGDLQKAMKSGGPVNALSVCNIRAPEIAGTVSSEQKMQVSRVSLKNRNPDMGQPSKWQTKVLEEFESRKAGGEKPITLTYSEVVEQGGQQEFRFMKAIPTGKLCLVCHGTSISPAVQKKITELYPQDKAIGYKEGDLRGAFVVVQRLH</sequence>
<evidence type="ECO:0000313" key="2">
    <source>
        <dbReference type="EMBL" id="CAA6814870.1"/>
    </source>
</evidence>
<dbReference type="InterPro" id="IPR021796">
    <property type="entry name" value="Tll0287-like_dom"/>
</dbReference>
<dbReference type="EMBL" id="CACVAT010000235">
    <property type="protein sequence ID" value="CAA6814870.1"/>
    <property type="molecule type" value="Genomic_DNA"/>
</dbReference>
<dbReference type="Pfam" id="PF11845">
    <property type="entry name" value="Tll0287-like"/>
    <property type="match status" value="1"/>
</dbReference>
<gene>
    <name evidence="2" type="ORF">HELGO_WM35845</name>
</gene>
<dbReference type="AlphaFoldDB" id="A0A6S6SW73"/>
<dbReference type="PROSITE" id="PS51257">
    <property type="entry name" value="PROKAR_LIPOPROTEIN"/>
    <property type="match status" value="1"/>
</dbReference>
<feature type="domain" description="Tll0287-like" evidence="1">
    <location>
        <begin position="67"/>
        <end position="218"/>
    </location>
</feature>